<protein>
    <submittedName>
        <fullName evidence="1">Uncharacterized protein</fullName>
    </submittedName>
</protein>
<reference evidence="1" key="1">
    <citation type="submission" date="2018-05" db="EMBL/GenBank/DDBJ databases">
        <authorList>
            <person name="Lanie J.A."/>
            <person name="Ng W.-L."/>
            <person name="Kazmierczak K.M."/>
            <person name="Andrzejewski T.M."/>
            <person name="Davidsen T.M."/>
            <person name="Wayne K.J."/>
            <person name="Tettelin H."/>
            <person name="Glass J.I."/>
            <person name="Rusch D."/>
            <person name="Podicherti R."/>
            <person name="Tsui H.-C.T."/>
            <person name="Winkler M.E."/>
        </authorList>
    </citation>
    <scope>NUCLEOTIDE SEQUENCE</scope>
</reference>
<name>A0A381YEX0_9ZZZZ</name>
<gene>
    <name evidence="1" type="ORF">METZ01_LOCUS128463</name>
</gene>
<proteinExistence type="predicted"/>
<organism evidence="1">
    <name type="scientific">marine metagenome</name>
    <dbReference type="NCBI Taxonomy" id="408172"/>
    <lineage>
        <taxon>unclassified sequences</taxon>
        <taxon>metagenomes</taxon>
        <taxon>ecological metagenomes</taxon>
    </lineage>
</organism>
<dbReference type="AlphaFoldDB" id="A0A381YEX0"/>
<evidence type="ECO:0000313" key="1">
    <source>
        <dbReference type="EMBL" id="SVA75609.1"/>
    </source>
</evidence>
<sequence length="63" mass="7182">MNRLPKLVNSLSYIIPKVQPLTLKEVLQLRDGREINRTLHSTVSQGINFSAMLQNINHLNSLN</sequence>
<dbReference type="EMBL" id="UINC01018083">
    <property type="protein sequence ID" value="SVA75609.1"/>
    <property type="molecule type" value="Genomic_DNA"/>
</dbReference>
<accession>A0A381YEX0</accession>